<name>A0AAN8S6I1_POLSC</name>
<evidence type="ECO:0000313" key="2">
    <source>
        <dbReference type="Proteomes" id="UP001372834"/>
    </source>
</evidence>
<comment type="caution">
    <text evidence="1">The sequence shown here is derived from an EMBL/GenBank/DDBJ whole genome shotgun (WGS) entry which is preliminary data.</text>
</comment>
<protein>
    <submittedName>
        <fullName evidence="1">Uncharacterized protein</fullName>
    </submittedName>
</protein>
<proteinExistence type="predicted"/>
<dbReference type="AlphaFoldDB" id="A0AAN8S6I1"/>
<accession>A0AAN8S6I1</accession>
<dbReference type="Proteomes" id="UP001372834">
    <property type="component" value="Unassembled WGS sequence"/>
</dbReference>
<organism evidence="1 2">
    <name type="scientific">Polyplax serrata</name>
    <name type="common">Common mouse louse</name>
    <dbReference type="NCBI Taxonomy" id="468196"/>
    <lineage>
        <taxon>Eukaryota</taxon>
        <taxon>Metazoa</taxon>
        <taxon>Ecdysozoa</taxon>
        <taxon>Arthropoda</taxon>
        <taxon>Hexapoda</taxon>
        <taxon>Insecta</taxon>
        <taxon>Pterygota</taxon>
        <taxon>Neoptera</taxon>
        <taxon>Paraneoptera</taxon>
        <taxon>Psocodea</taxon>
        <taxon>Troctomorpha</taxon>
        <taxon>Phthiraptera</taxon>
        <taxon>Anoplura</taxon>
        <taxon>Polyplacidae</taxon>
        <taxon>Polyplax</taxon>
    </lineage>
</organism>
<dbReference type="EMBL" id="JAWJWE010000006">
    <property type="protein sequence ID" value="KAK6633044.1"/>
    <property type="molecule type" value="Genomic_DNA"/>
</dbReference>
<sequence length="93" mass="10731">MNPGVSYNEIIKINDKKTFVQVRQNWPEQLLKKLLVSDTTGLLFRVKLSRQTPTNAFRKILKENKTTVKVRASCEIPLWAIAERMPISTPKYG</sequence>
<evidence type="ECO:0000313" key="1">
    <source>
        <dbReference type="EMBL" id="KAK6633044.1"/>
    </source>
</evidence>
<reference evidence="1 2" key="1">
    <citation type="submission" date="2023-10" db="EMBL/GenBank/DDBJ databases">
        <title>Genomes of two closely related lineages of the louse Polyplax serrata with different host specificities.</title>
        <authorList>
            <person name="Martinu J."/>
            <person name="Tarabai H."/>
            <person name="Stefka J."/>
            <person name="Hypsa V."/>
        </authorList>
    </citation>
    <scope>NUCLEOTIDE SEQUENCE [LARGE SCALE GENOMIC DNA]</scope>
    <source>
        <strain evidence="1">HR10_N</strain>
    </source>
</reference>
<gene>
    <name evidence="1" type="ORF">RUM43_012787</name>
</gene>